<sequence length="614" mass="70160">MMNIKVQNQCCQSQELDQSTLVTKLFEIERFQTPNHKSLEWMENLSCLWRNSAQPRTLQLGSNPCKSVEGDYVAVSYSWAITPGLESASSGGFTITDPKGNHLRQSIIRNEVLERVVRYADLKRISRIWIDQECSPQDDHRKKQIAMNSMDLVYHHSNHSVGLLAVILRTQGEVNRLQQLMLGRSITQDGDGMFPTLASPADSHASIGVFDVLHRLYSDRWWTRAWIFQEEYLSSTAMHLLVRRATCTALRHEFGSLQDEICLEAITFRKQATLFLLAFKREGHQRYTRKCVRMLKRFGRYEVQYHFQHDSMRKAMSPRIFADIQRRKITDPLDRLPIVANSCNYAIRIAARQSLSGIYSVGLCSLAMFLLNGELLRNSRDIKKLPTEMDCANYLQYISFNKFEPPVAKKQLSYLKGCRFHKVFLNRQGRMTSGHLWTITGTLLPSAWPSPPRKSQKFHRLGLNDFQRDSLHQLADILRAVGCVRPASAVEKYLDIDSICARPTAAKRHMDLMAESVVEAMRVGLPLQVACTQNPSSACGIFVDCRSSLEIFTSWHAGIGPDVRWRETHVSLGVEIQGAGSAPILDTVRWINGLTFLAKRDETPVIFKWPRAWV</sequence>
<reference evidence="2 3" key="1">
    <citation type="journal article" date="2020" name="Microbiol. Resour. Announc.">
        <title>Draft Genome Sequence of a Cladosporium Species Isolated from the Mesophotic Ascidian Didemnum maculosum.</title>
        <authorList>
            <person name="Gioti A."/>
            <person name="Siaperas R."/>
            <person name="Nikolaivits E."/>
            <person name="Le Goff G."/>
            <person name="Ouazzani J."/>
            <person name="Kotoulas G."/>
            <person name="Topakas E."/>
        </authorList>
    </citation>
    <scope>NUCLEOTIDE SEQUENCE [LARGE SCALE GENOMIC DNA]</scope>
    <source>
        <strain evidence="2 3">TM138-S3</strain>
    </source>
</reference>
<evidence type="ECO:0000313" key="2">
    <source>
        <dbReference type="EMBL" id="KAL1582204.1"/>
    </source>
</evidence>
<evidence type="ECO:0000313" key="3">
    <source>
        <dbReference type="Proteomes" id="UP000803884"/>
    </source>
</evidence>
<gene>
    <name evidence="2" type="ORF">WHR41_09194</name>
</gene>
<dbReference type="AlphaFoldDB" id="A0AB34KB23"/>
<dbReference type="InterPro" id="IPR010730">
    <property type="entry name" value="HET"/>
</dbReference>
<dbReference type="Proteomes" id="UP000803884">
    <property type="component" value="Unassembled WGS sequence"/>
</dbReference>
<protein>
    <recommendedName>
        <fullName evidence="1">Heterokaryon incompatibility domain-containing protein</fullName>
    </recommendedName>
</protein>
<dbReference type="InterPro" id="IPR052895">
    <property type="entry name" value="HetReg/Transcr_Mod"/>
</dbReference>
<proteinExistence type="predicted"/>
<comment type="caution">
    <text evidence="2">The sequence shown here is derived from an EMBL/GenBank/DDBJ whole genome shotgun (WGS) entry which is preliminary data.</text>
</comment>
<accession>A0AB34KB23</accession>
<feature type="domain" description="Heterokaryon incompatibility" evidence="1">
    <location>
        <begin position="72"/>
        <end position="230"/>
    </location>
</feature>
<evidence type="ECO:0000259" key="1">
    <source>
        <dbReference type="Pfam" id="PF06985"/>
    </source>
</evidence>
<name>A0AB34KB23_9PEZI</name>
<dbReference type="PANTHER" id="PTHR24148">
    <property type="entry name" value="ANKYRIN REPEAT DOMAIN-CONTAINING PROTEIN 39 HOMOLOG-RELATED"/>
    <property type="match status" value="1"/>
</dbReference>
<dbReference type="RefSeq" id="XP_069225311.1">
    <property type="nucleotide sequence ID" value="XM_069377798.1"/>
</dbReference>
<keyword evidence="3" id="KW-1185">Reference proteome</keyword>
<dbReference type="PANTHER" id="PTHR24148:SF64">
    <property type="entry name" value="HETEROKARYON INCOMPATIBILITY DOMAIN-CONTAINING PROTEIN"/>
    <property type="match status" value="1"/>
</dbReference>
<dbReference type="Pfam" id="PF06985">
    <property type="entry name" value="HET"/>
    <property type="match status" value="1"/>
</dbReference>
<dbReference type="EMBL" id="JAAQHG020000060">
    <property type="protein sequence ID" value="KAL1582204.1"/>
    <property type="molecule type" value="Genomic_DNA"/>
</dbReference>
<organism evidence="2 3">
    <name type="scientific">Cladosporium halotolerans</name>
    <dbReference type="NCBI Taxonomy" id="1052096"/>
    <lineage>
        <taxon>Eukaryota</taxon>
        <taxon>Fungi</taxon>
        <taxon>Dikarya</taxon>
        <taxon>Ascomycota</taxon>
        <taxon>Pezizomycotina</taxon>
        <taxon>Dothideomycetes</taxon>
        <taxon>Dothideomycetidae</taxon>
        <taxon>Cladosporiales</taxon>
        <taxon>Cladosporiaceae</taxon>
        <taxon>Cladosporium</taxon>
    </lineage>
</organism>
<dbReference type="GeneID" id="96010636"/>